<evidence type="ECO:0000313" key="4">
    <source>
        <dbReference type="Proteomes" id="UP001164459"/>
    </source>
</evidence>
<keyword evidence="2" id="KW-0732">Signal</keyword>
<dbReference type="PROSITE" id="PS51257">
    <property type="entry name" value="PROKAR_LIPOPROTEIN"/>
    <property type="match status" value="1"/>
</dbReference>
<evidence type="ECO:0000256" key="2">
    <source>
        <dbReference type="SAM" id="SignalP"/>
    </source>
</evidence>
<evidence type="ECO:0008006" key="5">
    <source>
        <dbReference type="Google" id="ProtNLM"/>
    </source>
</evidence>
<name>A0ABY7GS61_9BACT</name>
<sequence length="618" mass="63107">MNWTRFCLLSPALLAACPGDPSASTATDPTGTTDPGTTTSTTSTETATTIAPTTTEPGSETDANPTTSSTSEDTTAAHPTTTTLDTTTSTTDDTTTLDTTTSTTADTTDTTTSTTADTTDTGVVGECTPGATQSCYSGPDDTLDVGECVAGQQECGPDETWGPCEGEVVPAPDTCDEPGDESCDGLDPCQGDGEFAWGLTFGQSGDDEGERVAFDAEGNVIVAAWGNGPIDFGDGPLVNAGYDVFLAKFAPDGAILWSKRFGDGDYQGGPEYGLAIAANGDIVLSGVFYGDLDFGGGPLKNPTLQTALFLARLDGDGQHVWSKSFQSGEDAATLDLAIDAGGNILLTGVYYNSLALGGAPLVGFGGIDLFVAKFTGAGAHVWSHGFGDPQWQVGLGVAPDAAGNVYVTGGLRGSFDPGTGPLTSAGLEDIFLLKFSPSGTALWGKRWGDAGSQDVGGLAVDSKGRVTLTGGTSGVLDFGGGPLEGDVVVSWLAQFDADGDHLWSRELCEGGSIAERVAVDDLDNVVAIGTFRNTCDLGTDPLTAIQYRDVFVAKFSPTGLPGWSKRFGGLQEQYGAHVAASAAGAVAAVGNFYTEIDLGDGPETSKGGRDGFVVVLDP</sequence>
<proteinExistence type="predicted"/>
<organism evidence="3 4">
    <name type="scientific">Nannocystis punicea</name>
    <dbReference type="NCBI Taxonomy" id="2995304"/>
    <lineage>
        <taxon>Bacteria</taxon>
        <taxon>Pseudomonadati</taxon>
        <taxon>Myxococcota</taxon>
        <taxon>Polyangia</taxon>
        <taxon>Nannocystales</taxon>
        <taxon>Nannocystaceae</taxon>
        <taxon>Nannocystis</taxon>
    </lineage>
</organism>
<dbReference type="PANTHER" id="PTHR35580">
    <property type="entry name" value="CELL SURFACE GLYCOPROTEIN (S-LAYER PROTEIN)-LIKE PROTEIN"/>
    <property type="match status" value="1"/>
</dbReference>
<evidence type="ECO:0000256" key="1">
    <source>
        <dbReference type="SAM" id="MobiDB-lite"/>
    </source>
</evidence>
<dbReference type="PANTHER" id="PTHR35580:SF1">
    <property type="entry name" value="PHYTASE-LIKE DOMAIN-CONTAINING PROTEIN"/>
    <property type="match status" value="1"/>
</dbReference>
<feature type="chain" id="PRO_5045150855" description="Beta-propeller repeat-containing protein" evidence="2">
    <location>
        <begin position="24"/>
        <end position="618"/>
    </location>
</feature>
<feature type="region of interest" description="Disordered" evidence="1">
    <location>
        <begin position="19"/>
        <end position="139"/>
    </location>
</feature>
<keyword evidence="4" id="KW-1185">Reference proteome</keyword>
<feature type="compositionally biased region" description="Low complexity" evidence="1">
    <location>
        <begin position="19"/>
        <end position="58"/>
    </location>
</feature>
<accession>A0ABY7GS61</accession>
<reference evidence="3" key="1">
    <citation type="submission" date="2022-11" db="EMBL/GenBank/DDBJ databases">
        <title>Minimal conservation of predation-associated metabolite biosynthetic gene clusters underscores biosynthetic potential of Myxococcota including descriptions for ten novel species: Archangium lansinium sp. nov., Myxococcus landrumus sp. nov., Nannocystis bai.</title>
        <authorList>
            <person name="Ahearne A."/>
            <person name="Stevens C."/>
            <person name="Dowd S."/>
        </authorList>
    </citation>
    <scope>NUCLEOTIDE SEQUENCE</scope>
    <source>
        <strain evidence="3">Fl3</strain>
    </source>
</reference>
<dbReference type="EMBL" id="CP114040">
    <property type="protein sequence ID" value="WAS89805.1"/>
    <property type="molecule type" value="Genomic_DNA"/>
</dbReference>
<gene>
    <name evidence="3" type="ORF">O0S08_26740</name>
</gene>
<feature type="compositionally biased region" description="Low complexity" evidence="1">
    <location>
        <begin position="66"/>
        <end position="121"/>
    </location>
</feature>
<evidence type="ECO:0000313" key="3">
    <source>
        <dbReference type="EMBL" id="WAS89805.1"/>
    </source>
</evidence>
<dbReference type="InterPro" id="IPR052918">
    <property type="entry name" value="Motility_Chemotaxis_Reg"/>
</dbReference>
<protein>
    <recommendedName>
        <fullName evidence="5">Beta-propeller repeat-containing protein</fullName>
    </recommendedName>
</protein>
<dbReference type="Proteomes" id="UP001164459">
    <property type="component" value="Chromosome"/>
</dbReference>
<feature type="signal peptide" evidence="2">
    <location>
        <begin position="1"/>
        <end position="23"/>
    </location>
</feature>
<dbReference type="RefSeq" id="WP_269032115.1">
    <property type="nucleotide sequence ID" value="NZ_CP114040.1"/>
</dbReference>